<feature type="compositionally biased region" description="Low complexity" evidence="11">
    <location>
        <begin position="9"/>
        <end position="18"/>
    </location>
</feature>
<comment type="catalytic activity">
    <reaction evidence="9 10">
        <text>uridine(44) in tRNA(Ser) + S-adenosyl-L-methionine = 2'-O-methyluridine(44) in tRNA(Ser) + S-adenosyl-L-homocysteine + H(+)</text>
        <dbReference type="Rhea" id="RHEA:43100"/>
        <dbReference type="Rhea" id="RHEA-COMP:10339"/>
        <dbReference type="Rhea" id="RHEA-COMP:10340"/>
        <dbReference type="ChEBI" id="CHEBI:15378"/>
        <dbReference type="ChEBI" id="CHEBI:57856"/>
        <dbReference type="ChEBI" id="CHEBI:59789"/>
        <dbReference type="ChEBI" id="CHEBI:65315"/>
        <dbReference type="ChEBI" id="CHEBI:74478"/>
        <dbReference type="EC" id="2.1.1.211"/>
    </reaction>
</comment>
<dbReference type="PANTHER" id="PTHR21210:SF0">
    <property type="entry name" value="TRNA (URACIL-O(2)-)-METHYLTRANSFERASE-RELATED"/>
    <property type="match status" value="1"/>
</dbReference>
<reference evidence="12 13" key="1">
    <citation type="submission" date="2015-12" db="EMBL/GenBank/DDBJ databases">
        <title>The genome of Folsomia candida.</title>
        <authorList>
            <person name="Faddeeva A."/>
            <person name="Derks M.F."/>
            <person name="Anvar Y."/>
            <person name="Smit S."/>
            <person name="Van Straalen N."/>
            <person name="Roelofs D."/>
        </authorList>
    </citation>
    <scope>NUCLEOTIDE SEQUENCE [LARGE SCALE GENOMIC DNA]</scope>
    <source>
        <strain evidence="12 13">VU population</strain>
        <tissue evidence="12">Whole body</tissue>
    </source>
</reference>
<keyword evidence="6 10" id="KW-0808">Transferase</keyword>
<keyword evidence="13" id="KW-1185">Reference proteome</keyword>
<evidence type="ECO:0000256" key="7">
    <source>
        <dbReference type="ARBA" id="ARBA00022691"/>
    </source>
</evidence>
<dbReference type="InterPro" id="IPR011671">
    <property type="entry name" value="tRNA_uracil_MeTrfase"/>
</dbReference>
<evidence type="ECO:0000256" key="9">
    <source>
        <dbReference type="ARBA" id="ARBA00047957"/>
    </source>
</evidence>
<dbReference type="SUPFAM" id="SSF53335">
    <property type="entry name" value="S-adenosyl-L-methionine-dependent methyltransferases"/>
    <property type="match status" value="1"/>
</dbReference>
<evidence type="ECO:0000256" key="8">
    <source>
        <dbReference type="ARBA" id="ARBA00022694"/>
    </source>
</evidence>
<protein>
    <recommendedName>
        <fullName evidence="10">tRNA (uracil-O(2)-)-methyltransferase</fullName>
        <ecNumber evidence="10">2.1.1.211</ecNumber>
    </recommendedName>
</protein>
<evidence type="ECO:0000256" key="2">
    <source>
        <dbReference type="ARBA" id="ARBA00004496"/>
    </source>
</evidence>
<keyword evidence="4 10" id="KW-0963">Cytoplasm</keyword>
<gene>
    <name evidence="12" type="ORF">Fcan01_03897</name>
</gene>
<sequence>MEAANHQQSSSMDSSSSRPVPPPPISDNEAMDVTDSVLHEFSLSGPVASEFEFFYALSVFTTRPHILNRNIKGAELVLEAELASEGQQPKFYTMKHNELCEVDDVPQDLIEGLKEPYLKSVIDELRDLGVHRFTLERHLIGHTLREYVCREIWDLEDCVVVIESQDLVPNKELPPLRFVCSLVKASVDDYVMKIEVHNRNRDTSSSRLMQQSIKFYKDKVIPKIIKWASSNNSFGQDGKYPNTAPGVPSTSLKYVPVKVYYEQYKGLKEAYFTKLQSLWTETTDPVKFISEEMGIATYIKTYISTNSSSPSFSFVDMGCGNGVLTFALTAYGATGFGFDIRSRKLWDVFPHVGVMTDLRVQSFNPFCDDIPPRENQWLIGNHADELTPWISVMARRFNTAGFIVIPCCLFDFHGKFQRKAKNSCDADSLYQNYIHYIAQVGERCGYSIRIDKLRIPSTKRICIIGTTLEPDCPENITALQLARDYAVSKVSEFPTTDNSISDIKVFKPRSPVEKINNLTQVDRTVVRRIVQRIFDSLLTSEEGIISHPTYAKPWNGGRRDFTLAEAALLLTREERDLIQNQGKGLQTLMKNHHQIFRIRNGCVHLRRPVIDDVTKKGAVVGGKNVKSYECFYNANHPDGCPLVDEVCRFKH</sequence>
<dbReference type="EMBL" id="LNIX01000001">
    <property type="protein sequence ID" value="OXA62650.1"/>
    <property type="molecule type" value="Genomic_DNA"/>
</dbReference>
<accession>A0A226EZT5</accession>
<evidence type="ECO:0000256" key="4">
    <source>
        <dbReference type="ARBA" id="ARBA00022490"/>
    </source>
</evidence>
<dbReference type="Pfam" id="PF07757">
    <property type="entry name" value="AdoMet_MTase"/>
    <property type="match status" value="1"/>
</dbReference>
<evidence type="ECO:0000256" key="1">
    <source>
        <dbReference type="ARBA" id="ARBA00002778"/>
    </source>
</evidence>
<comment type="function">
    <text evidence="1">Probable adenosyl-L-methionine (AdoMet)-dependent tRNA (uracil-O(2)-)-methyltransferase.</text>
</comment>
<organism evidence="12 13">
    <name type="scientific">Folsomia candida</name>
    <name type="common">Springtail</name>
    <dbReference type="NCBI Taxonomy" id="158441"/>
    <lineage>
        <taxon>Eukaryota</taxon>
        <taxon>Metazoa</taxon>
        <taxon>Ecdysozoa</taxon>
        <taxon>Arthropoda</taxon>
        <taxon>Hexapoda</taxon>
        <taxon>Collembola</taxon>
        <taxon>Entomobryomorpha</taxon>
        <taxon>Isotomoidea</taxon>
        <taxon>Isotomidae</taxon>
        <taxon>Proisotominae</taxon>
        <taxon>Folsomia</taxon>
    </lineage>
</organism>
<feature type="region of interest" description="Disordered" evidence="11">
    <location>
        <begin position="1"/>
        <end position="30"/>
    </location>
</feature>
<dbReference type="GO" id="GO:0141101">
    <property type="term" value="F:tRNA(Ser) (uridine(44)-2'-O-)-methyltransferase activity"/>
    <property type="evidence" value="ECO:0007669"/>
    <property type="project" value="UniProtKB-EC"/>
</dbReference>
<evidence type="ECO:0000256" key="10">
    <source>
        <dbReference type="RuleBase" id="RU368004"/>
    </source>
</evidence>
<evidence type="ECO:0000313" key="12">
    <source>
        <dbReference type="EMBL" id="OXA62650.1"/>
    </source>
</evidence>
<comment type="caution">
    <text evidence="12">The sequence shown here is derived from an EMBL/GenBank/DDBJ whole genome shotgun (WGS) entry which is preliminary data.</text>
</comment>
<keyword evidence="8 10" id="KW-0819">tRNA processing</keyword>
<proteinExistence type="inferred from homology"/>
<dbReference type="GO" id="GO:0030488">
    <property type="term" value="P:tRNA methylation"/>
    <property type="evidence" value="ECO:0007669"/>
    <property type="project" value="UniProtKB-UniRule"/>
</dbReference>
<comment type="function">
    <text evidence="10">Adenosyl-L-methionine (AdoMet)-dependent tRNA (uracil-O(2)-)-methyltransferase.</text>
</comment>
<evidence type="ECO:0000256" key="3">
    <source>
        <dbReference type="ARBA" id="ARBA00009056"/>
    </source>
</evidence>
<dbReference type="GO" id="GO:0005737">
    <property type="term" value="C:cytoplasm"/>
    <property type="evidence" value="ECO:0007669"/>
    <property type="project" value="UniProtKB-SubCell"/>
</dbReference>
<comment type="similarity">
    <text evidence="3 10">Belongs to the TRM44 family.</text>
</comment>
<dbReference type="PANTHER" id="PTHR21210">
    <property type="entry name" value="TRNA (URACIL-O(2)-)-METHYLTRANSFERASE-RELATED"/>
    <property type="match status" value="1"/>
</dbReference>
<keyword evidence="7 10" id="KW-0949">S-adenosyl-L-methionine</keyword>
<dbReference type="AlphaFoldDB" id="A0A226EZT5"/>
<name>A0A226EZT5_FOLCA</name>
<evidence type="ECO:0000313" key="13">
    <source>
        <dbReference type="Proteomes" id="UP000198287"/>
    </source>
</evidence>
<dbReference type="OrthoDB" id="10047021at2759"/>
<evidence type="ECO:0000256" key="5">
    <source>
        <dbReference type="ARBA" id="ARBA00022603"/>
    </source>
</evidence>
<keyword evidence="5 10" id="KW-0489">Methyltransferase</keyword>
<comment type="subcellular location">
    <subcellularLocation>
        <location evidence="2 10">Cytoplasm</location>
    </subcellularLocation>
</comment>
<dbReference type="InterPro" id="IPR029063">
    <property type="entry name" value="SAM-dependent_MTases_sf"/>
</dbReference>
<dbReference type="OMA" id="HEEISAY"/>
<dbReference type="Proteomes" id="UP000198287">
    <property type="component" value="Unassembled WGS sequence"/>
</dbReference>
<dbReference type="STRING" id="158441.A0A226EZT5"/>
<evidence type="ECO:0000256" key="11">
    <source>
        <dbReference type="SAM" id="MobiDB-lite"/>
    </source>
</evidence>
<dbReference type="EC" id="2.1.1.211" evidence="10"/>
<evidence type="ECO:0000256" key="6">
    <source>
        <dbReference type="ARBA" id="ARBA00022679"/>
    </source>
</evidence>